<dbReference type="OrthoDB" id="9790023at2"/>
<evidence type="ECO:0000313" key="3">
    <source>
        <dbReference type="Proteomes" id="UP000027936"/>
    </source>
</evidence>
<dbReference type="Gene3D" id="3.40.50.10320">
    <property type="entry name" value="LmbE-like"/>
    <property type="match status" value="1"/>
</dbReference>
<comment type="caution">
    <text evidence="2">The sequence shown here is derived from an EMBL/GenBank/DDBJ whole genome shotgun (WGS) entry which is preliminary data.</text>
</comment>
<sequence>MEKERHVLVILPHPDDEAFGASGTISLHSGKGTPVTYACCTLGEMGRNMGNPPVANRETLPLIRKNELINATKAIGITDLRMLGLRDKTLEFEDIDELADRFRAIIEEVNPSLVISFYPGYSVHPDHDATGAAVVHAMKQMPKEARPKLQCMAFSNDCFEKLGEPDLVVDITSVQDKKITCILAHETQTSAVMENLSEKLLNKDPDALAWISTERFWTYRFA</sequence>
<dbReference type="PATRIC" id="fig|1348973.3.peg.2959"/>
<evidence type="ECO:0000313" key="2">
    <source>
        <dbReference type="EMBL" id="KEF37755.1"/>
    </source>
</evidence>
<dbReference type="EMBL" id="JJRY01000012">
    <property type="protein sequence ID" value="KEF37755.1"/>
    <property type="molecule type" value="Genomic_DNA"/>
</dbReference>
<evidence type="ECO:0000256" key="1">
    <source>
        <dbReference type="ARBA" id="ARBA00001947"/>
    </source>
</evidence>
<dbReference type="PANTHER" id="PTHR12993">
    <property type="entry name" value="N-ACETYLGLUCOSAMINYL-PHOSPHATIDYLINOSITOL DE-N-ACETYLASE-RELATED"/>
    <property type="match status" value="1"/>
</dbReference>
<name>A0A072NX04_SCHAZ</name>
<comment type="cofactor">
    <cofactor evidence="1">
        <name>Zn(2+)</name>
        <dbReference type="ChEBI" id="CHEBI:29105"/>
    </cofactor>
</comment>
<dbReference type="GO" id="GO:0016811">
    <property type="term" value="F:hydrolase activity, acting on carbon-nitrogen (but not peptide) bonds, in linear amides"/>
    <property type="evidence" value="ECO:0007669"/>
    <property type="project" value="TreeGrafter"/>
</dbReference>
<dbReference type="NCBIfam" id="TIGR04000">
    <property type="entry name" value="thiol_BshB2"/>
    <property type="match status" value="1"/>
</dbReference>
<dbReference type="RefSeq" id="WP_035196526.1">
    <property type="nucleotide sequence ID" value="NZ_JJRY01000012.1"/>
</dbReference>
<gene>
    <name evidence="2" type="ORF">M670_03059</name>
</gene>
<dbReference type="AlphaFoldDB" id="A0A072NX04"/>
<reference evidence="2 3" key="1">
    <citation type="submission" date="2014-04" db="EMBL/GenBank/DDBJ databases">
        <title>Draft genome sequence of Bacillus azotoformans MEV2011, a (co-) denitrifying strain unable to grow in the presence of oxygen.</title>
        <authorList>
            <person name="Nielsen M."/>
            <person name="Schreiber L."/>
            <person name="Finster K."/>
            <person name="Schramm A."/>
        </authorList>
    </citation>
    <scope>NUCLEOTIDE SEQUENCE [LARGE SCALE GENOMIC DNA]</scope>
    <source>
        <strain evidence="2 3">MEV2011</strain>
    </source>
</reference>
<accession>A0A072NX04</accession>
<protein>
    <submittedName>
        <fullName evidence="2">Bacillithiol biosynthesis deacetylase BshB2</fullName>
    </submittedName>
</protein>
<dbReference type="Pfam" id="PF02585">
    <property type="entry name" value="PIG-L"/>
    <property type="match status" value="1"/>
</dbReference>
<dbReference type="InterPro" id="IPR023841">
    <property type="entry name" value="BshB2"/>
</dbReference>
<dbReference type="PANTHER" id="PTHR12993:SF27">
    <property type="entry name" value="N-ACETYL-ALPHA-D-GLUCOSAMINYL L-MALATE DEACETYLASE 2-RELATED"/>
    <property type="match status" value="1"/>
</dbReference>
<organism evidence="2 3">
    <name type="scientific">Schinkia azotoformans MEV2011</name>
    <dbReference type="NCBI Taxonomy" id="1348973"/>
    <lineage>
        <taxon>Bacteria</taxon>
        <taxon>Bacillati</taxon>
        <taxon>Bacillota</taxon>
        <taxon>Bacilli</taxon>
        <taxon>Bacillales</taxon>
        <taxon>Bacillaceae</taxon>
        <taxon>Calidifontibacillus/Schinkia group</taxon>
        <taxon>Schinkia</taxon>
    </lineage>
</organism>
<dbReference type="InterPro" id="IPR024078">
    <property type="entry name" value="LmbE-like_dom_sf"/>
</dbReference>
<dbReference type="Proteomes" id="UP000027936">
    <property type="component" value="Unassembled WGS sequence"/>
</dbReference>
<proteinExistence type="predicted"/>
<dbReference type="InterPro" id="IPR003737">
    <property type="entry name" value="GlcNAc_PI_deacetylase-related"/>
</dbReference>
<dbReference type="SUPFAM" id="SSF102588">
    <property type="entry name" value="LmbE-like"/>
    <property type="match status" value="1"/>
</dbReference>